<feature type="region of interest" description="Disordered" evidence="1">
    <location>
        <begin position="131"/>
        <end position="163"/>
    </location>
</feature>
<evidence type="ECO:0000313" key="2">
    <source>
        <dbReference type="EnsemblMetazoa" id="XP_012062043.1"/>
    </source>
</evidence>
<evidence type="ECO:0000256" key="1">
    <source>
        <dbReference type="SAM" id="MobiDB-lite"/>
    </source>
</evidence>
<dbReference type="KEGG" id="acep:105625316"/>
<dbReference type="EnsemblMetazoa" id="XM_012206653.1">
    <property type="protein sequence ID" value="XP_012062043.1"/>
    <property type="gene ID" value="LOC105625316"/>
</dbReference>
<dbReference type="EMBL" id="ADTU01028819">
    <property type="status" value="NOT_ANNOTATED_CDS"/>
    <property type="molecule type" value="Genomic_DNA"/>
</dbReference>
<gene>
    <name evidence="2" type="primary">105625316</name>
</gene>
<feature type="compositionally biased region" description="Basic and acidic residues" evidence="1">
    <location>
        <begin position="131"/>
        <end position="152"/>
    </location>
</feature>
<dbReference type="OrthoDB" id="7551622at2759"/>
<reference evidence="2" key="2">
    <citation type="submission" date="2016-04" db="UniProtKB">
        <authorList>
            <consortium name="EnsemblMetazoa"/>
        </authorList>
    </citation>
    <scope>IDENTIFICATION</scope>
</reference>
<name>A0A158NWY5_ATTCE</name>
<accession>A0A158NWY5</accession>
<sequence>NTHQESNLQDFSTNLLQNSPYSHLLQGEISQNIARDDNVSLYKTKNLMSFGNYRGFHQQEPVNQNSFVKNYLNSSPQSSDRQEIFSQDIPIKDYRVVPSRQIFEENWFFRNPHNKYSESLLEDYRRMEDYKRDEEDPMRKVLAHHADRDTKSSGKYPGDISSNVMQSEKSFSEVENIYRLRREDEQKDTIKESSNSASQLRYSPERYSLVEFSPSEVKHDPYEDSDILKSTKKFFENWDTKNSRSSNVGQFRNNFLELYPARKQEIIVKNDNEQINSNSHNSKFPQDINTWKSGKDETLFDSLMKANTKSFENEEDDKEYFEDETEYFMEDKDMKDYFEDETEHNTIKTGQNNINPHIFPQNIWKGILNEEFDDLNFIRENSQEMGQLGLYSEKNNKYFQDKQNEDLIFRDKAYTSTETSTARTPVINAYNAYILPRYLNIVNDKKYPTKSETQELSEAKSNIHANPVKEMNHKFFENEAVEDNIMRIKDLIFPKNIFNVEEYNNPVITKQNNVKNKNEVLTELDPDILDDIENPPIETTELTLM</sequence>
<evidence type="ECO:0000313" key="3">
    <source>
        <dbReference type="Proteomes" id="UP000005205"/>
    </source>
</evidence>
<reference evidence="3" key="1">
    <citation type="journal article" date="2011" name="PLoS Genet.">
        <title>The genome sequence of the leaf-cutter ant Atta cephalotes reveals insights into its obligate symbiotic lifestyle.</title>
        <authorList>
            <person name="Suen G."/>
            <person name="Teiling C."/>
            <person name="Li L."/>
            <person name="Holt C."/>
            <person name="Abouheif E."/>
            <person name="Bornberg-Bauer E."/>
            <person name="Bouffard P."/>
            <person name="Caldera E.J."/>
            <person name="Cash E."/>
            <person name="Cavanaugh A."/>
            <person name="Denas O."/>
            <person name="Elhaik E."/>
            <person name="Fave M.J."/>
            <person name="Gadau J."/>
            <person name="Gibson J.D."/>
            <person name="Graur D."/>
            <person name="Grubbs K.J."/>
            <person name="Hagen D.E."/>
            <person name="Harkins T.T."/>
            <person name="Helmkampf M."/>
            <person name="Hu H."/>
            <person name="Johnson B.R."/>
            <person name="Kim J."/>
            <person name="Marsh S.E."/>
            <person name="Moeller J.A."/>
            <person name="Munoz-Torres M.C."/>
            <person name="Murphy M.C."/>
            <person name="Naughton M.C."/>
            <person name="Nigam S."/>
            <person name="Overson R."/>
            <person name="Rajakumar R."/>
            <person name="Reese J.T."/>
            <person name="Scott J.J."/>
            <person name="Smith C.R."/>
            <person name="Tao S."/>
            <person name="Tsutsui N.D."/>
            <person name="Viljakainen L."/>
            <person name="Wissler L."/>
            <person name="Yandell M.D."/>
            <person name="Zimmer F."/>
            <person name="Taylor J."/>
            <person name="Slater S.C."/>
            <person name="Clifton S.W."/>
            <person name="Warren W.C."/>
            <person name="Elsik C.G."/>
            <person name="Smith C.D."/>
            <person name="Weinstock G.M."/>
            <person name="Gerardo N.M."/>
            <person name="Currie C.R."/>
        </authorList>
    </citation>
    <scope>NUCLEOTIDE SEQUENCE [LARGE SCALE GENOMIC DNA]</scope>
</reference>
<dbReference type="STRING" id="12957.A0A158NWY5"/>
<keyword evidence="3" id="KW-1185">Reference proteome</keyword>
<dbReference type="AlphaFoldDB" id="A0A158NWY5"/>
<proteinExistence type="predicted"/>
<dbReference type="Proteomes" id="UP000005205">
    <property type="component" value="Unassembled WGS sequence"/>
</dbReference>
<organism evidence="2 3">
    <name type="scientific">Atta cephalotes</name>
    <name type="common">Leafcutter ant</name>
    <dbReference type="NCBI Taxonomy" id="12957"/>
    <lineage>
        <taxon>Eukaryota</taxon>
        <taxon>Metazoa</taxon>
        <taxon>Ecdysozoa</taxon>
        <taxon>Arthropoda</taxon>
        <taxon>Hexapoda</taxon>
        <taxon>Insecta</taxon>
        <taxon>Pterygota</taxon>
        <taxon>Neoptera</taxon>
        <taxon>Endopterygota</taxon>
        <taxon>Hymenoptera</taxon>
        <taxon>Apocrita</taxon>
        <taxon>Aculeata</taxon>
        <taxon>Formicoidea</taxon>
        <taxon>Formicidae</taxon>
        <taxon>Myrmicinae</taxon>
        <taxon>Atta</taxon>
    </lineage>
</organism>
<dbReference type="InParanoid" id="A0A158NWY5"/>
<protein>
    <submittedName>
        <fullName evidence="2">Uncharacterized protein</fullName>
    </submittedName>
</protein>